<protein>
    <submittedName>
        <fullName evidence="1">Uncharacterized protein</fullName>
    </submittedName>
</protein>
<evidence type="ECO:0000313" key="1">
    <source>
        <dbReference type="EMBL" id="BCI62197.1"/>
    </source>
</evidence>
<proteinExistence type="predicted"/>
<sequence>MGRNKQFGFALHWTVMLLTAWAERLPALVCIRVSTGKRKYGTGLTPFMLVVEEVY</sequence>
<reference evidence="2" key="1">
    <citation type="submission" date="2020-07" db="EMBL/GenBank/DDBJ databases">
        <title>Complete genome sequencing of Coprobacter sp. strain 2CBH44.</title>
        <authorList>
            <person name="Sakamoto M."/>
            <person name="Murakami T."/>
            <person name="Mori H."/>
        </authorList>
    </citation>
    <scope>NUCLEOTIDE SEQUENCE [LARGE SCALE GENOMIC DNA]</scope>
    <source>
        <strain evidence="2">2CBH44</strain>
    </source>
</reference>
<gene>
    <name evidence="1" type="ORF">Cop2CBH44_05500</name>
</gene>
<organism evidence="1 2">
    <name type="scientific">Coprobacter secundus subsp. similis</name>
    <dbReference type="NCBI Taxonomy" id="2751153"/>
    <lineage>
        <taxon>Bacteria</taxon>
        <taxon>Pseudomonadati</taxon>
        <taxon>Bacteroidota</taxon>
        <taxon>Bacteroidia</taxon>
        <taxon>Bacteroidales</taxon>
        <taxon>Barnesiellaceae</taxon>
        <taxon>Coprobacter</taxon>
    </lineage>
</organism>
<name>A0A7G1HX73_9BACT</name>
<dbReference type="RefSeq" id="WP_021930167.1">
    <property type="nucleotide sequence ID" value="NZ_AP023322.1"/>
</dbReference>
<dbReference type="Proteomes" id="UP000594042">
    <property type="component" value="Chromosome"/>
</dbReference>
<dbReference type="EMBL" id="AP023322">
    <property type="protein sequence ID" value="BCI62197.1"/>
    <property type="molecule type" value="Genomic_DNA"/>
</dbReference>
<evidence type="ECO:0000313" key="2">
    <source>
        <dbReference type="Proteomes" id="UP000594042"/>
    </source>
</evidence>
<accession>A0A7G1HX73</accession>
<keyword evidence="2" id="KW-1185">Reference proteome</keyword>
<dbReference type="KEGG" id="copr:Cop2CBH44_05500"/>
<dbReference type="AlphaFoldDB" id="A0A7G1HX73"/>